<dbReference type="InParanoid" id="A0A2P5AWX6"/>
<accession>A0A2P5AWX6</accession>
<comment type="caution">
    <text evidence="1">The sequence shown here is derived from an EMBL/GenBank/DDBJ whole genome shotgun (WGS) entry which is preliminary data.</text>
</comment>
<name>A0A2P5AWX6_TREOI</name>
<gene>
    <name evidence="1" type="ORF">TorRG33x02_338880</name>
</gene>
<organism evidence="1 2">
    <name type="scientific">Trema orientale</name>
    <name type="common">Charcoal tree</name>
    <name type="synonym">Celtis orientalis</name>
    <dbReference type="NCBI Taxonomy" id="63057"/>
    <lineage>
        <taxon>Eukaryota</taxon>
        <taxon>Viridiplantae</taxon>
        <taxon>Streptophyta</taxon>
        <taxon>Embryophyta</taxon>
        <taxon>Tracheophyta</taxon>
        <taxon>Spermatophyta</taxon>
        <taxon>Magnoliopsida</taxon>
        <taxon>eudicotyledons</taxon>
        <taxon>Gunneridae</taxon>
        <taxon>Pentapetalae</taxon>
        <taxon>rosids</taxon>
        <taxon>fabids</taxon>
        <taxon>Rosales</taxon>
        <taxon>Cannabaceae</taxon>
        <taxon>Trema</taxon>
    </lineage>
</organism>
<protein>
    <submittedName>
        <fullName evidence="1">Uncharacterized protein</fullName>
    </submittedName>
</protein>
<keyword evidence="2" id="KW-1185">Reference proteome</keyword>
<dbReference type="Proteomes" id="UP000237000">
    <property type="component" value="Unassembled WGS sequence"/>
</dbReference>
<dbReference type="AlphaFoldDB" id="A0A2P5AWX6"/>
<evidence type="ECO:0000313" key="2">
    <source>
        <dbReference type="Proteomes" id="UP000237000"/>
    </source>
</evidence>
<reference evidence="2" key="1">
    <citation type="submission" date="2016-06" db="EMBL/GenBank/DDBJ databases">
        <title>Parallel loss of symbiosis genes in relatives of nitrogen-fixing non-legume Parasponia.</title>
        <authorList>
            <person name="Van Velzen R."/>
            <person name="Holmer R."/>
            <person name="Bu F."/>
            <person name="Rutten L."/>
            <person name="Van Zeijl A."/>
            <person name="Liu W."/>
            <person name="Santuari L."/>
            <person name="Cao Q."/>
            <person name="Sharma T."/>
            <person name="Shen D."/>
            <person name="Roswanjaya Y."/>
            <person name="Wardhani T."/>
            <person name="Kalhor M.S."/>
            <person name="Jansen J."/>
            <person name="Van den Hoogen J."/>
            <person name="Gungor B."/>
            <person name="Hartog M."/>
            <person name="Hontelez J."/>
            <person name="Verver J."/>
            <person name="Yang W.-C."/>
            <person name="Schijlen E."/>
            <person name="Repin R."/>
            <person name="Schilthuizen M."/>
            <person name="Schranz E."/>
            <person name="Heidstra R."/>
            <person name="Miyata K."/>
            <person name="Fedorova E."/>
            <person name="Kohlen W."/>
            <person name="Bisseling T."/>
            <person name="Smit S."/>
            <person name="Geurts R."/>
        </authorList>
    </citation>
    <scope>NUCLEOTIDE SEQUENCE [LARGE SCALE GENOMIC DNA]</scope>
    <source>
        <strain evidence="2">cv. RG33-2</strain>
    </source>
</reference>
<dbReference type="EMBL" id="JXTC01000671">
    <property type="protein sequence ID" value="PON41064.1"/>
    <property type="molecule type" value="Genomic_DNA"/>
</dbReference>
<proteinExistence type="predicted"/>
<sequence length="89" mass="10187">MERARAKEEGCHNRKLVVHTDSTAQKMVIIGGNVVLWEEVENLLNSMNIKLVPTKEPVYGMDTCNSELKKKSGTKELHNLQFNVKYDKK</sequence>
<evidence type="ECO:0000313" key="1">
    <source>
        <dbReference type="EMBL" id="PON41064.1"/>
    </source>
</evidence>